<dbReference type="EMBL" id="BSDY01000030">
    <property type="protein sequence ID" value="GLI57973.1"/>
    <property type="molecule type" value="Genomic_DNA"/>
</dbReference>
<evidence type="ECO:0000313" key="2">
    <source>
        <dbReference type="Proteomes" id="UP001144471"/>
    </source>
</evidence>
<keyword evidence="2" id="KW-1185">Reference proteome</keyword>
<dbReference type="Proteomes" id="UP001144471">
    <property type="component" value="Unassembled WGS sequence"/>
</dbReference>
<sequence length="324" mass="38903">MKRVVFDLKRDYIDFRKKEMKLLGVENISELKTDNEILYKYFNIIRRSIPIKRYSCFISRELKEKLELKEVDVEAILGIKRSFEQGKNINPYLSTGIKRLYVMNERRKKKKSKKEIEREEKVQREDNMFYQYGIYHFHLGTLNEGERYAGRTGPLLFAYIDIEKSNVYFLDVQNHGNWLKEEKLSIFYKNWEAAFREYFISIGKIVEKQRPEKEREKLRKNYINVPITIEGEKFIAPRAVATNSLENYSICDTYAMLTLLEKKQCEISEKFWSLLEGEIEKELLIEWQNEGLVLKAINFKIDYEKNIFSCTLEDIDRKKLRLII</sequence>
<gene>
    <name evidence="1" type="ORF">PM10SUCC1_34870</name>
</gene>
<organism evidence="1 2">
    <name type="scientific">Propionigenium maris DSM 9537</name>
    <dbReference type="NCBI Taxonomy" id="1123000"/>
    <lineage>
        <taxon>Bacteria</taxon>
        <taxon>Fusobacteriati</taxon>
        <taxon>Fusobacteriota</taxon>
        <taxon>Fusobacteriia</taxon>
        <taxon>Fusobacteriales</taxon>
        <taxon>Fusobacteriaceae</taxon>
        <taxon>Propionigenium</taxon>
    </lineage>
</organism>
<dbReference type="RefSeq" id="WP_281837649.1">
    <property type="nucleotide sequence ID" value="NZ_BSDY01000030.1"/>
</dbReference>
<dbReference type="AlphaFoldDB" id="A0A9W6GNS3"/>
<reference evidence="1" key="1">
    <citation type="submission" date="2022-12" db="EMBL/GenBank/DDBJ databases">
        <title>Reference genome sequencing for broad-spectrum identification of bacterial and archaeal isolates by mass spectrometry.</title>
        <authorList>
            <person name="Sekiguchi Y."/>
            <person name="Tourlousse D.M."/>
        </authorList>
    </citation>
    <scope>NUCLEOTIDE SEQUENCE</scope>
    <source>
        <strain evidence="1">10succ1</strain>
    </source>
</reference>
<name>A0A9W6GNS3_9FUSO</name>
<accession>A0A9W6GNS3</accession>
<evidence type="ECO:0000313" key="1">
    <source>
        <dbReference type="EMBL" id="GLI57973.1"/>
    </source>
</evidence>
<comment type="caution">
    <text evidence="1">The sequence shown here is derived from an EMBL/GenBank/DDBJ whole genome shotgun (WGS) entry which is preliminary data.</text>
</comment>
<proteinExistence type="predicted"/>
<protein>
    <submittedName>
        <fullName evidence="1">Uncharacterized protein</fullName>
    </submittedName>
</protein>